<reference evidence="1" key="1">
    <citation type="submission" date="2014-09" db="EMBL/GenBank/DDBJ databases">
        <authorList>
            <person name="Magalhaes I.L.F."/>
            <person name="Oliveira U."/>
            <person name="Santos F.R."/>
            <person name="Vidigal T.H.D.A."/>
            <person name="Brescovit A.D."/>
            <person name="Santos A.J."/>
        </authorList>
    </citation>
    <scope>NUCLEOTIDE SEQUENCE</scope>
    <source>
        <tissue evidence="1">Shoot tissue taken approximately 20 cm above the soil surface</tissue>
    </source>
</reference>
<dbReference type="AlphaFoldDB" id="A0A0A9FH86"/>
<organism evidence="1">
    <name type="scientific">Arundo donax</name>
    <name type="common">Giant reed</name>
    <name type="synonym">Donax arundinaceus</name>
    <dbReference type="NCBI Taxonomy" id="35708"/>
    <lineage>
        <taxon>Eukaryota</taxon>
        <taxon>Viridiplantae</taxon>
        <taxon>Streptophyta</taxon>
        <taxon>Embryophyta</taxon>
        <taxon>Tracheophyta</taxon>
        <taxon>Spermatophyta</taxon>
        <taxon>Magnoliopsida</taxon>
        <taxon>Liliopsida</taxon>
        <taxon>Poales</taxon>
        <taxon>Poaceae</taxon>
        <taxon>PACMAD clade</taxon>
        <taxon>Arundinoideae</taxon>
        <taxon>Arundineae</taxon>
        <taxon>Arundo</taxon>
    </lineage>
</organism>
<sequence>MSGLVDPYPFLYCCRTLGFHYAPVPLGVFVGYAQNISTGVGQAFLQLVLPLPYHEYHHFELGPSLCVHRSNATYAYLQYLTAEHVTF</sequence>
<accession>A0A0A9FH86</accession>
<dbReference type="EMBL" id="GBRH01186199">
    <property type="protein sequence ID" value="JAE11697.1"/>
    <property type="molecule type" value="Transcribed_RNA"/>
</dbReference>
<proteinExistence type="predicted"/>
<name>A0A0A9FH86_ARUDO</name>
<evidence type="ECO:0000313" key="1">
    <source>
        <dbReference type="EMBL" id="JAE11697.1"/>
    </source>
</evidence>
<reference evidence="1" key="2">
    <citation type="journal article" date="2015" name="Data Brief">
        <title>Shoot transcriptome of the giant reed, Arundo donax.</title>
        <authorList>
            <person name="Barrero R.A."/>
            <person name="Guerrero F.D."/>
            <person name="Moolhuijzen P."/>
            <person name="Goolsby J.A."/>
            <person name="Tidwell J."/>
            <person name="Bellgard S.E."/>
            <person name="Bellgard M.I."/>
        </authorList>
    </citation>
    <scope>NUCLEOTIDE SEQUENCE</scope>
    <source>
        <tissue evidence="1">Shoot tissue taken approximately 20 cm above the soil surface</tissue>
    </source>
</reference>
<protein>
    <submittedName>
        <fullName evidence="1">Uncharacterized protein</fullName>
    </submittedName>
</protein>